<evidence type="ECO:0000256" key="4">
    <source>
        <dbReference type="PROSITE-ProRule" id="PRU00335"/>
    </source>
</evidence>
<protein>
    <submittedName>
        <fullName evidence="6">TetR family transcriptional regulator</fullName>
    </submittedName>
</protein>
<dbReference type="PROSITE" id="PS50977">
    <property type="entry name" value="HTH_TETR_2"/>
    <property type="match status" value="1"/>
</dbReference>
<evidence type="ECO:0000256" key="2">
    <source>
        <dbReference type="ARBA" id="ARBA00023125"/>
    </source>
</evidence>
<proteinExistence type="predicted"/>
<evidence type="ECO:0000259" key="5">
    <source>
        <dbReference type="PROSITE" id="PS50977"/>
    </source>
</evidence>
<dbReference type="RefSeq" id="WP_203809616.1">
    <property type="nucleotide sequence ID" value="NZ_BAAAQE010000105.1"/>
</dbReference>
<dbReference type="InterPro" id="IPR009057">
    <property type="entry name" value="Homeodomain-like_sf"/>
</dbReference>
<reference evidence="6 7" key="1">
    <citation type="submission" date="2021-01" db="EMBL/GenBank/DDBJ databases">
        <title>Whole genome shotgun sequence of Actinoplanes couchii NBRC 106145.</title>
        <authorList>
            <person name="Komaki H."/>
            <person name="Tamura T."/>
        </authorList>
    </citation>
    <scope>NUCLEOTIDE SEQUENCE [LARGE SCALE GENOMIC DNA]</scope>
    <source>
        <strain evidence="6 7">NBRC 106145</strain>
    </source>
</reference>
<evidence type="ECO:0000256" key="3">
    <source>
        <dbReference type="ARBA" id="ARBA00023163"/>
    </source>
</evidence>
<dbReference type="PANTHER" id="PTHR30055:SF234">
    <property type="entry name" value="HTH-TYPE TRANSCRIPTIONAL REGULATOR BETI"/>
    <property type="match status" value="1"/>
</dbReference>
<dbReference type="InterPro" id="IPR001647">
    <property type="entry name" value="HTH_TetR"/>
</dbReference>
<keyword evidence="1" id="KW-0805">Transcription regulation</keyword>
<dbReference type="SUPFAM" id="SSF46689">
    <property type="entry name" value="Homeodomain-like"/>
    <property type="match status" value="1"/>
</dbReference>
<accession>A0ABQ3XT51</accession>
<dbReference type="PANTHER" id="PTHR30055">
    <property type="entry name" value="HTH-TYPE TRANSCRIPTIONAL REGULATOR RUTR"/>
    <property type="match status" value="1"/>
</dbReference>
<evidence type="ECO:0000256" key="1">
    <source>
        <dbReference type="ARBA" id="ARBA00023015"/>
    </source>
</evidence>
<name>A0ABQ3XT51_9ACTN</name>
<feature type="DNA-binding region" description="H-T-H motif" evidence="4">
    <location>
        <begin position="39"/>
        <end position="58"/>
    </location>
</feature>
<feature type="domain" description="HTH tetR-type" evidence="5">
    <location>
        <begin position="16"/>
        <end position="76"/>
    </location>
</feature>
<dbReference type="EMBL" id="BOMG01000129">
    <property type="protein sequence ID" value="GID61537.1"/>
    <property type="molecule type" value="Genomic_DNA"/>
</dbReference>
<keyword evidence="2 4" id="KW-0238">DNA-binding</keyword>
<gene>
    <name evidence="6" type="ORF">Aco03nite_099410</name>
</gene>
<dbReference type="InterPro" id="IPR050109">
    <property type="entry name" value="HTH-type_TetR-like_transc_reg"/>
</dbReference>
<comment type="caution">
    <text evidence="6">The sequence shown here is derived from an EMBL/GenBank/DDBJ whole genome shotgun (WGS) entry which is preliminary data.</text>
</comment>
<evidence type="ECO:0000313" key="6">
    <source>
        <dbReference type="EMBL" id="GID61537.1"/>
    </source>
</evidence>
<keyword evidence="3" id="KW-0804">Transcription</keyword>
<keyword evidence="7" id="KW-1185">Reference proteome</keyword>
<sequence length="218" mass="23217">MSRGSYHSPLREGAAASTRAAILQHARRLFLERGYAHVTVPEIARAAGVAPQTVHASTGGKSGILSALLRPIIDDTTAREANATGSDTTDPVQVISLAAAGTRRVHEQYRDLLNDLVRKAPGEPAAQQVVDTVTAKCLGGLTGTADRLAALGALRPDITRDDAVDILWFYFGNNAWYGLVADRGWTFTHAQEWLFAGACTALLDDPASSPADRSRPDS</sequence>
<evidence type="ECO:0000313" key="7">
    <source>
        <dbReference type="Proteomes" id="UP000612282"/>
    </source>
</evidence>
<dbReference type="Gene3D" id="1.10.357.10">
    <property type="entry name" value="Tetracycline Repressor, domain 2"/>
    <property type="match status" value="1"/>
</dbReference>
<dbReference type="PRINTS" id="PR00455">
    <property type="entry name" value="HTHTETR"/>
</dbReference>
<dbReference type="Pfam" id="PF00440">
    <property type="entry name" value="TetR_N"/>
    <property type="match status" value="1"/>
</dbReference>
<organism evidence="6 7">
    <name type="scientific">Actinoplanes couchii</name>
    <dbReference type="NCBI Taxonomy" id="403638"/>
    <lineage>
        <taxon>Bacteria</taxon>
        <taxon>Bacillati</taxon>
        <taxon>Actinomycetota</taxon>
        <taxon>Actinomycetes</taxon>
        <taxon>Micromonosporales</taxon>
        <taxon>Micromonosporaceae</taxon>
        <taxon>Actinoplanes</taxon>
    </lineage>
</organism>
<dbReference type="Proteomes" id="UP000612282">
    <property type="component" value="Unassembled WGS sequence"/>
</dbReference>